<proteinExistence type="inferred from homology"/>
<accession>A0ABV7ZZ16</accession>
<gene>
    <name evidence="7" type="ORF">ACFOOG_10665</name>
</gene>
<dbReference type="RefSeq" id="WP_380696313.1">
    <property type="nucleotide sequence ID" value="NZ_JBHRYR010000003.1"/>
</dbReference>
<dbReference type="PROSITE" id="PS51352">
    <property type="entry name" value="THIOREDOXIN_2"/>
    <property type="match status" value="1"/>
</dbReference>
<dbReference type="EMBL" id="JBHRYR010000003">
    <property type="protein sequence ID" value="MFC3853294.1"/>
    <property type="molecule type" value="Genomic_DNA"/>
</dbReference>
<evidence type="ECO:0000256" key="3">
    <source>
        <dbReference type="ARBA" id="ARBA00022748"/>
    </source>
</evidence>
<dbReference type="InterPro" id="IPR050553">
    <property type="entry name" value="Thioredoxin_ResA/DsbE_sf"/>
</dbReference>
<protein>
    <submittedName>
        <fullName evidence="7">DsbE family thiol:disulfide interchange protein</fullName>
    </submittedName>
</protein>
<keyword evidence="4" id="KW-1015">Disulfide bond</keyword>
<comment type="subcellular location">
    <subcellularLocation>
        <location evidence="1">Cell inner membrane</location>
        <topology evidence="1">Single-pass membrane protein</topology>
        <orientation evidence="1">Periplasmic side</orientation>
    </subcellularLocation>
</comment>
<evidence type="ECO:0000256" key="1">
    <source>
        <dbReference type="ARBA" id="ARBA00004383"/>
    </source>
</evidence>
<evidence type="ECO:0000256" key="5">
    <source>
        <dbReference type="ARBA" id="ARBA00023284"/>
    </source>
</evidence>
<keyword evidence="3" id="KW-0201">Cytochrome c-type biogenesis</keyword>
<comment type="similarity">
    <text evidence="2">Belongs to the thioredoxin family. DsbE subfamily.</text>
</comment>
<dbReference type="PANTHER" id="PTHR42852">
    <property type="entry name" value="THIOL:DISULFIDE INTERCHANGE PROTEIN DSBE"/>
    <property type="match status" value="1"/>
</dbReference>
<evidence type="ECO:0000259" key="6">
    <source>
        <dbReference type="PROSITE" id="PS51352"/>
    </source>
</evidence>
<dbReference type="NCBIfam" id="TIGR00385">
    <property type="entry name" value="dsbE"/>
    <property type="match status" value="1"/>
</dbReference>
<sequence>MRWALFIPFFLVLVAGTIFGYILSTQQDFETLPSTLIGRSLPAFELQALDDAEVTMTNADIIGEPFLFNVWGSWCPSCRIEHPVLNKLAEDGVRIVGLNYRDTREGGLEWLERLENPYVMNVFDPLGTLGFDLGITGAPETFFVDAEGVVRYRHVGVIDERVWESSLAEVYNNL</sequence>
<organism evidence="7 8">
    <name type="scientific">Saccharospirillum mangrovi</name>
    <dbReference type="NCBI Taxonomy" id="2161747"/>
    <lineage>
        <taxon>Bacteria</taxon>
        <taxon>Pseudomonadati</taxon>
        <taxon>Pseudomonadota</taxon>
        <taxon>Gammaproteobacteria</taxon>
        <taxon>Oceanospirillales</taxon>
        <taxon>Saccharospirillaceae</taxon>
        <taxon>Saccharospirillum</taxon>
    </lineage>
</organism>
<dbReference type="InterPro" id="IPR036249">
    <property type="entry name" value="Thioredoxin-like_sf"/>
</dbReference>
<keyword evidence="5" id="KW-0676">Redox-active center</keyword>
<dbReference type="Gene3D" id="3.40.30.10">
    <property type="entry name" value="Glutaredoxin"/>
    <property type="match status" value="1"/>
</dbReference>
<dbReference type="InterPro" id="IPR004799">
    <property type="entry name" value="Periplasmic_diS_OxRdtase_DsbE"/>
</dbReference>
<dbReference type="Pfam" id="PF08534">
    <property type="entry name" value="Redoxin"/>
    <property type="match status" value="1"/>
</dbReference>
<reference evidence="8" key="1">
    <citation type="journal article" date="2019" name="Int. J. Syst. Evol. Microbiol.">
        <title>The Global Catalogue of Microorganisms (GCM) 10K type strain sequencing project: providing services to taxonomists for standard genome sequencing and annotation.</title>
        <authorList>
            <consortium name="The Broad Institute Genomics Platform"/>
            <consortium name="The Broad Institute Genome Sequencing Center for Infectious Disease"/>
            <person name="Wu L."/>
            <person name="Ma J."/>
        </authorList>
    </citation>
    <scope>NUCLEOTIDE SEQUENCE [LARGE SCALE GENOMIC DNA]</scope>
    <source>
        <strain evidence="8">IBRC 10765</strain>
    </source>
</reference>
<evidence type="ECO:0000313" key="8">
    <source>
        <dbReference type="Proteomes" id="UP001595617"/>
    </source>
</evidence>
<comment type="caution">
    <text evidence="7">The sequence shown here is derived from an EMBL/GenBank/DDBJ whole genome shotgun (WGS) entry which is preliminary data.</text>
</comment>
<name>A0ABV7ZZ16_9GAMM</name>
<evidence type="ECO:0000256" key="4">
    <source>
        <dbReference type="ARBA" id="ARBA00023157"/>
    </source>
</evidence>
<dbReference type="Proteomes" id="UP001595617">
    <property type="component" value="Unassembled WGS sequence"/>
</dbReference>
<feature type="domain" description="Thioredoxin" evidence="6">
    <location>
        <begin position="35"/>
        <end position="174"/>
    </location>
</feature>
<dbReference type="CDD" id="cd03010">
    <property type="entry name" value="TlpA_like_DsbE"/>
    <property type="match status" value="1"/>
</dbReference>
<dbReference type="InterPro" id="IPR013766">
    <property type="entry name" value="Thioredoxin_domain"/>
</dbReference>
<keyword evidence="8" id="KW-1185">Reference proteome</keyword>
<evidence type="ECO:0000313" key="7">
    <source>
        <dbReference type="EMBL" id="MFC3853294.1"/>
    </source>
</evidence>
<dbReference type="SUPFAM" id="SSF52833">
    <property type="entry name" value="Thioredoxin-like"/>
    <property type="match status" value="1"/>
</dbReference>
<dbReference type="PANTHER" id="PTHR42852:SF6">
    <property type="entry name" value="THIOL:DISULFIDE INTERCHANGE PROTEIN DSBE"/>
    <property type="match status" value="1"/>
</dbReference>
<evidence type="ECO:0000256" key="2">
    <source>
        <dbReference type="ARBA" id="ARBA00007758"/>
    </source>
</evidence>
<dbReference type="InterPro" id="IPR013740">
    <property type="entry name" value="Redoxin"/>
</dbReference>